<evidence type="ECO:0000256" key="4">
    <source>
        <dbReference type="SAM" id="MobiDB-lite"/>
    </source>
</evidence>
<dbReference type="Gene3D" id="1.10.287.3240">
    <property type="match status" value="1"/>
</dbReference>
<dbReference type="VEuPathDB" id="TriTrypDB:TcIL3000_10_3090"/>
<dbReference type="GO" id="GO:0046961">
    <property type="term" value="F:proton-transporting ATPase activity, rotational mechanism"/>
    <property type="evidence" value="ECO:0007669"/>
    <property type="project" value="InterPro"/>
</dbReference>
<protein>
    <submittedName>
        <fullName evidence="5">Uncharacterized protein TCIL3000_10_3090</fullName>
    </submittedName>
</protein>
<dbReference type="Pfam" id="PF01813">
    <property type="entry name" value="ATP-synt_D"/>
    <property type="match status" value="1"/>
</dbReference>
<feature type="region of interest" description="Disordered" evidence="4">
    <location>
        <begin position="243"/>
        <end position="278"/>
    </location>
</feature>
<dbReference type="AlphaFoldDB" id="G0UVY2"/>
<comment type="similarity">
    <text evidence="1">Belongs to the V-ATPase D subunit family.</text>
</comment>
<evidence type="ECO:0000256" key="3">
    <source>
        <dbReference type="ARBA" id="ARBA00023065"/>
    </source>
</evidence>
<evidence type="ECO:0000256" key="1">
    <source>
        <dbReference type="ARBA" id="ARBA00005850"/>
    </source>
</evidence>
<proteinExistence type="inferred from homology"/>
<dbReference type="EMBL" id="HE575323">
    <property type="protein sequence ID" value="CCC93548.1"/>
    <property type="molecule type" value="Genomic_DNA"/>
</dbReference>
<evidence type="ECO:0000256" key="2">
    <source>
        <dbReference type="ARBA" id="ARBA00022448"/>
    </source>
</evidence>
<name>G0UVY2_TRYCI</name>
<keyword evidence="2" id="KW-0813">Transport</keyword>
<evidence type="ECO:0000313" key="5">
    <source>
        <dbReference type="EMBL" id="CCC93548.1"/>
    </source>
</evidence>
<accession>G0UVY2</accession>
<dbReference type="InterPro" id="IPR002699">
    <property type="entry name" value="V_ATPase_D"/>
</dbReference>
<keyword evidence="3" id="KW-0406">Ion transport</keyword>
<organism evidence="5">
    <name type="scientific">Trypanosoma congolense (strain IL3000)</name>
    <dbReference type="NCBI Taxonomy" id="1068625"/>
    <lineage>
        <taxon>Eukaryota</taxon>
        <taxon>Discoba</taxon>
        <taxon>Euglenozoa</taxon>
        <taxon>Kinetoplastea</taxon>
        <taxon>Metakinetoplastina</taxon>
        <taxon>Trypanosomatida</taxon>
        <taxon>Trypanosomatidae</taxon>
        <taxon>Trypanosoma</taxon>
        <taxon>Nannomonas</taxon>
    </lineage>
</organism>
<dbReference type="PANTHER" id="PTHR11671">
    <property type="entry name" value="V-TYPE ATP SYNTHASE SUBUNIT D"/>
    <property type="match status" value="1"/>
</dbReference>
<reference evidence="5" key="1">
    <citation type="journal article" date="2012" name="Proc. Natl. Acad. Sci. U.S.A.">
        <title>Antigenic diversity is generated by distinct evolutionary mechanisms in African trypanosome species.</title>
        <authorList>
            <person name="Jackson A.P."/>
            <person name="Berry A."/>
            <person name="Aslett M."/>
            <person name="Allison H.C."/>
            <person name="Burton P."/>
            <person name="Vavrova-Anderson J."/>
            <person name="Brown R."/>
            <person name="Browne H."/>
            <person name="Corton N."/>
            <person name="Hauser H."/>
            <person name="Gamble J."/>
            <person name="Gilderthorp R."/>
            <person name="Marcello L."/>
            <person name="McQuillan J."/>
            <person name="Otto T.D."/>
            <person name="Quail M.A."/>
            <person name="Sanders M.J."/>
            <person name="van Tonder A."/>
            <person name="Ginger M.L."/>
            <person name="Field M.C."/>
            <person name="Barry J.D."/>
            <person name="Hertz-Fowler C."/>
            <person name="Berriman M."/>
        </authorList>
    </citation>
    <scope>NUCLEOTIDE SEQUENCE</scope>
    <source>
        <strain evidence="5">IL3000</strain>
    </source>
</reference>
<dbReference type="NCBIfam" id="TIGR00309">
    <property type="entry name" value="V_ATPase_subD"/>
    <property type="match status" value="1"/>
</dbReference>
<sequence length="290" mass="31781">MSTNRYPALPSRMSLIAFKARLKGAQKGHSLLKKKADALAFRYRTVMDELRRAKLDVADQIKSSYFTITQAQFIAGDISLAVQESLKLPTYALTLRVDNVAGVRVPGFSERTRHEDPAVGVGAQHGGRAGKGGSQNYDMYGNASAGKQQVASAAGIGRGGEQLREARAAFSETLKLLVKIASLQVSWVTLDNAQKVTSRRVNALEKVVVPRMENTLNYITSELDEQEREEFFRLKMVQKKKKAIQRNKDKGTEGVSKNAKASTHFNPGKNILGMNVEQGDNGVSEADLVV</sequence>
<gene>
    <name evidence="5" type="ORF">TCIL3000_10_3090</name>
</gene>